<evidence type="ECO:0000256" key="2">
    <source>
        <dbReference type="ARBA" id="ARBA00008926"/>
    </source>
</evidence>
<comment type="similarity">
    <text evidence="2">Belongs to the nucleoporin GLFG family.</text>
</comment>
<dbReference type="EMBL" id="UYRT01000880">
    <property type="protein sequence ID" value="VDK28887.1"/>
    <property type="molecule type" value="Genomic_DNA"/>
</dbReference>
<comment type="subcellular location">
    <subcellularLocation>
        <location evidence="1">Nucleus</location>
        <location evidence="1">Nuclear pore complex</location>
    </subcellularLocation>
</comment>
<feature type="compositionally biased region" description="Polar residues" evidence="9">
    <location>
        <begin position="78"/>
        <end position="93"/>
    </location>
</feature>
<dbReference type="GO" id="GO:0006606">
    <property type="term" value="P:protein import into nucleus"/>
    <property type="evidence" value="ECO:0007669"/>
    <property type="project" value="TreeGrafter"/>
</dbReference>
<accession>A0A183CWL2</accession>
<proteinExistence type="inferred from homology"/>
<gene>
    <name evidence="11" type="ORF">GPUH_LOCUS853</name>
</gene>
<keyword evidence="5" id="KW-0653">Protein transport</keyword>
<dbReference type="AlphaFoldDB" id="A0A183CWL2"/>
<evidence type="ECO:0000313" key="11">
    <source>
        <dbReference type="EMBL" id="VDK28887.1"/>
    </source>
</evidence>
<name>A0A183CWL2_9BILA</name>
<dbReference type="GO" id="GO:0017056">
    <property type="term" value="F:structural constituent of nuclear pore"/>
    <property type="evidence" value="ECO:0007669"/>
    <property type="project" value="InterPro"/>
</dbReference>
<evidence type="ECO:0000313" key="13">
    <source>
        <dbReference type="WBParaSite" id="GPUH_0000085301-mRNA-1"/>
    </source>
</evidence>
<evidence type="ECO:0000256" key="1">
    <source>
        <dbReference type="ARBA" id="ARBA00004567"/>
    </source>
</evidence>
<feature type="compositionally biased region" description="Polar residues" evidence="9">
    <location>
        <begin position="183"/>
        <end position="201"/>
    </location>
</feature>
<evidence type="ECO:0000256" key="7">
    <source>
        <dbReference type="ARBA" id="ARBA00023132"/>
    </source>
</evidence>
<keyword evidence="6" id="KW-0811">Translocation</keyword>
<dbReference type="PROSITE" id="PS51434">
    <property type="entry name" value="NUP_C"/>
    <property type="match status" value="1"/>
</dbReference>
<keyword evidence="12" id="KW-1185">Reference proteome</keyword>
<sequence length="454" mass="50446">MRFLASRIEAIAQTTTAPSGPLALGSIPAAGAKISSSAERRGKTHLSDFSYRSMFSPPVLRNGSRNTSLIRDSPADRSISNINSTGSHDASSFLGLNNGQTSGKLSHVKRLDLSLLHRSVRRDSTPSSRGTSVTFHMPSGEMQPLQSSTPAKEAQLTPRSILRKRIEISPPSSIASDERDYDSSVNLRTTTSETNSQIYDRTNGNADQEEEVMPYDSHPAAIILTRPDYECEPSLIELAEMAKQNNGICHIENGFTIRRLAFGSVFWPGPFDLNNIDLDKVVHFRQHEVIVYPDDNTKPPVGEQLNRFAEISLDRVWPLDKKTKEFITDPLRLEELGYRAKLERASLKMGAKFKDYRPMTGTWVFTVPHFTKYGLPDEDDDFLDETELKAALSDSKIQDAVQRARVPKLKIAQEGGDGADAAVAPTDGSFVADEFKARINMLSNLHSYHTFFLN</sequence>
<dbReference type="OrthoDB" id="3797628at2759"/>
<keyword evidence="3" id="KW-0813">Transport</keyword>
<evidence type="ECO:0000256" key="6">
    <source>
        <dbReference type="ARBA" id="ARBA00023010"/>
    </source>
</evidence>
<dbReference type="InterPro" id="IPR037665">
    <property type="entry name" value="Nucleoporin_S59-like"/>
</dbReference>
<protein>
    <submittedName>
        <fullName evidence="13">Peptidase S59 domain-containing protein</fullName>
    </submittedName>
</protein>
<dbReference type="GO" id="GO:0006405">
    <property type="term" value="P:RNA export from nucleus"/>
    <property type="evidence" value="ECO:0007669"/>
    <property type="project" value="TreeGrafter"/>
</dbReference>
<dbReference type="GO" id="GO:0034398">
    <property type="term" value="P:telomere tethering at nuclear periphery"/>
    <property type="evidence" value="ECO:0007669"/>
    <property type="project" value="TreeGrafter"/>
</dbReference>
<dbReference type="InterPro" id="IPR036903">
    <property type="entry name" value="Nup98_auto-Pept-S59_dom_sf"/>
</dbReference>
<dbReference type="Proteomes" id="UP000271098">
    <property type="component" value="Unassembled WGS sequence"/>
</dbReference>
<evidence type="ECO:0000256" key="3">
    <source>
        <dbReference type="ARBA" id="ARBA00022448"/>
    </source>
</evidence>
<dbReference type="SUPFAM" id="SSF82215">
    <property type="entry name" value="C-terminal autoproteolytic domain of nucleoporin nup98"/>
    <property type="match status" value="1"/>
</dbReference>
<dbReference type="PANTHER" id="PTHR23198">
    <property type="entry name" value="NUCLEOPORIN"/>
    <property type="match status" value="1"/>
</dbReference>
<dbReference type="WBParaSite" id="GPUH_0000085301-mRNA-1">
    <property type="protein sequence ID" value="GPUH_0000085301-mRNA-1"/>
    <property type="gene ID" value="GPUH_0000085301"/>
</dbReference>
<feature type="compositionally biased region" description="Polar residues" evidence="9">
    <location>
        <begin position="125"/>
        <end position="134"/>
    </location>
</feature>
<keyword evidence="8" id="KW-0539">Nucleus</keyword>
<dbReference type="Pfam" id="PF04096">
    <property type="entry name" value="Nucleoporin2"/>
    <property type="match status" value="1"/>
</dbReference>
<evidence type="ECO:0000259" key="10">
    <source>
        <dbReference type="PROSITE" id="PS51434"/>
    </source>
</evidence>
<keyword evidence="4" id="KW-0509">mRNA transport</keyword>
<evidence type="ECO:0000256" key="4">
    <source>
        <dbReference type="ARBA" id="ARBA00022816"/>
    </source>
</evidence>
<reference evidence="13" key="1">
    <citation type="submission" date="2016-06" db="UniProtKB">
        <authorList>
            <consortium name="WormBaseParasite"/>
        </authorList>
    </citation>
    <scope>IDENTIFICATION</scope>
</reference>
<evidence type="ECO:0000256" key="8">
    <source>
        <dbReference type="ARBA" id="ARBA00023242"/>
    </source>
</evidence>
<feature type="region of interest" description="Disordered" evidence="9">
    <location>
        <begin position="120"/>
        <end position="201"/>
    </location>
</feature>
<evidence type="ECO:0000256" key="5">
    <source>
        <dbReference type="ARBA" id="ARBA00022927"/>
    </source>
</evidence>
<dbReference type="GO" id="GO:0008139">
    <property type="term" value="F:nuclear localization sequence binding"/>
    <property type="evidence" value="ECO:0007669"/>
    <property type="project" value="TreeGrafter"/>
</dbReference>
<keyword evidence="7" id="KW-0906">Nuclear pore complex</keyword>
<feature type="region of interest" description="Disordered" evidence="9">
    <location>
        <begin position="65"/>
        <end position="93"/>
    </location>
</feature>
<reference evidence="11 12" key="2">
    <citation type="submission" date="2018-11" db="EMBL/GenBank/DDBJ databases">
        <authorList>
            <consortium name="Pathogen Informatics"/>
        </authorList>
    </citation>
    <scope>NUCLEOTIDE SEQUENCE [LARGE SCALE GENOMIC DNA]</scope>
</reference>
<dbReference type="Gene3D" id="3.30.1610.10">
    <property type="entry name" value="Peptidase S59, nucleoporin"/>
    <property type="match status" value="1"/>
</dbReference>
<dbReference type="GO" id="GO:0000973">
    <property type="term" value="P:post-transcriptional tethering of RNA polymerase II gene DNA at nuclear periphery"/>
    <property type="evidence" value="ECO:0007669"/>
    <property type="project" value="TreeGrafter"/>
</dbReference>
<dbReference type="GO" id="GO:0003723">
    <property type="term" value="F:RNA binding"/>
    <property type="evidence" value="ECO:0007669"/>
    <property type="project" value="TreeGrafter"/>
</dbReference>
<dbReference type="GO" id="GO:0044614">
    <property type="term" value="C:nuclear pore cytoplasmic filaments"/>
    <property type="evidence" value="ECO:0007669"/>
    <property type="project" value="TreeGrafter"/>
</dbReference>
<organism evidence="13">
    <name type="scientific">Gongylonema pulchrum</name>
    <dbReference type="NCBI Taxonomy" id="637853"/>
    <lineage>
        <taxon>Eukaryota</taxon>
        <taxon>Metazoa</taxon>
        <taxon>Ecdysozoa</taxon>
        <taxon>Nematoda</taxon>
        <taxon>Chromadorea</taxon>
        <taxon>Rhabditida</taxon>
        <taxon>Spirurina</taxon>
        <taxon>Spiruromorpha</taxon>
        <taxon>Spiruroidea</taxon>
        <taxon>Gongylonematidae</taxon>
        <taxon>Gongylonema</taxon>
    </lineage>
</organism>
<feature type="domain" description="Peptidase S59" evidence="10">
    <location>
        <begin position="226"/>
        <end position="370"/>
    </location>
</feature>
<dbReference type="InterPro" id="IPR007230">
    <property type="entry name" value="Nup98_auto-Pept-S59_dom"/>
</dbReference>
<evidence type="ECO:0000313" key="12">
    <source>
        <dbReference type="Proteomes" id="UP000271098"/>
    </source>
</evidence>
<dbReference type="PANTHER" id="PTHR23198:SF6">
    <property type="entry name" value="NUCLEAR PORE COMPLEX PROTEIN NUP98-NUP96"/>
    <property type="match status" value="1"/>
</dbReference>
<dbReference type="GO" id="GO:0051028">
    <property type="term" value="P:mRNA transport"/>
    <property type="evidence" value="ECO:0007669"/>
    <property type="project" value="UniProtKB-KW"/>
</dbReference>
<evidence type="ECO:0000256" key="9">
    <source>
        <dbReference type="SAM" id="MobiDB-lite"/>
    </source>
</evidence>